<dbReference type="GO" id="GO:0004672">
    <property type="term" value="F:protein kinase activity"/>
    <property type="evidence" value="ECO:0007669"/>
    <property type="project" value="InterPro"/>
</dbReference>
<reference evidence="3 4" key="1">
    <citation type="submission" date="2015-11" db="EMBL/GenBank/DDBJ databases">
        <title>Genomic analysis of 38 Legionella species identifies large and diverse effector repertoires.</title>
        <authorList>
            <person name="Burstein D."/>
            <person name="Amaro F."/>
            <person name="Zusman T."/>
            <person name="Lifshitz Z."/>
            <person name="Cohen O."/>
            <person name="Gilbert J.A."/>
            <person name="Pupko T."/>
            <person name="Shuman H.A."/>
            <person name="Segal G."/>
        </authorList>
    </citation>
    <scope>NUCLEOTIDE SEQUENCE [LARGE SCALE GENOMIC DNA]</scope>
    <source>
        <strain evidence="3 4">ATCC 49504</strain>
    </source>
</reference>
<evidence type="ECO:0000256" key="1">
    <source>
        <dbReference type="SAM" id="MobiDB-lite"/>
    </source>
</evidence>
<dbReference type="SMART" id="SM00220">
    <property type="entry name" value="S_TKc"/>
    <property type="match status" value="1"/>
</dbReference>
<dbReference type="EMBL" id="LNYC01000005">
    <property type="protein sequence ID" value="KTD04227.1"/>
    <property type="molecule type" value="Genomic_DNA"/>
</dbReference>
<dbReference type="GO" id="GO:0005524">
    <property type="term" value="F:ATP binding"/>
    <property type="evidence" value="ECO:0007669"/>
    <property type="project" value="InterPro"/>
</dbReference>
<feature type="compositionally biased region" description="Basic and acidic residues" evidence="1">
    <location>
        <begin position="13"/>
        <end position="22"/>
    </location>
</feature>
<gene>
    <name evidence="3" type="ORF">Lgee_0257</name>
</gene>
<keyword evidence="4" id="KW-1185">Reference proteome</keyword>
<dbReference type="Gene3D" id="1.10.510.10">
    <property type="entry name" value="Transferase(Phosphotransferase) domain 1"/>
    <property type="match status" value="1"/>
</dbReference>
<dbReference type="Proteomes" id="UP000054785">
    <property type="component" value="Unassembled WGS sequence"/>
</dbReference>
<dbReference type="STRING" id="45065.Lgee_0257"/>
<dbReference type="InterPro" id="IPR000719">
    <property type="entry name" value="Prot_kinase_dom"/>
</dbReference>
<name>A0A0W0U8B4_9GAMM</name>
<proteinExistence type="predicted"/>
<evidence type="ECO:0000259" key="2">
    <source>
        <dbReference type="PROSITE" id="PS50011"/>
    </source>
</evidence>
<organism evidence="3 4">
    <name type="scientific">Legionella geestiana</name>
    <dbReference type="NCBI Taxonomy" id="45065"/>
    <lineage>
        <taxon>Bacteria</taxon>
        <taxon>Pseudomonadati</taxon>
        <taxon>Pseudomonadota</taxon>
        <taxon>Gammaproteobacteria</taxon>
        <taxon>Legionellales</taxon>
        <taxon>Legionellaceae</taxon>
        <taxon>Legionella</taxon>
    </lineage>
</organism>
<feature type="region of interest" description="Disordered" evidence="1">
    <location>
        <begin position="12"/>
        <end position="37"/>
    </location>
</feature>
<keyword evidence="3" id="KW-0418">Kinase</keyword>
<sequence length="908" mass="103003">MPETSQEQIAKALLDRTPDAKAQKSRKRKSEGVNNSSGLEHSWVRIEGTDYRLFSSGVPNGLLGRGTHGRVKQADRGEGTSADVLKIARYTETLRVEIECLQDLQLTNGYALDSHGSVPKLYIHMPNLGEDVIAWSERNDESTDVRFDNAIALCLNVWELHSGRLSKTGTPWAHGDIKPANVLIKQRGVVRLADFGAVTKRPYGIVHTSWGTWAYRPMNTRLLTAAEHDTLALMRTLWYPPCGFSAMGHFSNVSYHQILTDQMVGEFGLLSILDTSDTVAPDAQGFKKCLVHPLALAAMLVVKKHAIPLDCNTLPRDIMQCMLLVEAHKSNMTAEGIKATLENPREFLESRLADTLTKAPLQHLRAYFMLQQIVPPRAEITLPSDDVLLELMDFLETKDALRHLTAFLQTPALLEALNIFVRNPSLFQAVLIVLDELPDVPLRTLRINELLQYPKNARYVTRTTEYARFLCTSDIACRRFARIISSNPDAATLMLRFYEAGRPRHFQSFCEEDYPALKALLLKDDVATEVFPLTANILSFLEITHPSPQKANLMLLLHQHPDFLWTLVLLGEHNRPVQELAHISEQTILLVKSLESTLTDKVVFRLLGRYVLRDVRGRDMLKRLLEINIPNFPAIAYHLARSRPTARLLGFSILDNPELAELANEAFSRLVEHWQDDDFHGALQLLLNVNGLTMSRLLRISDDETYRRLLALDNQRTLKIHDFPALEHPDAAELLLLLLETFDDTSHAWHEVILGVSEEYLLYHGEMPGYPGFYPALLHLVSSKMAKRFLVENVFSSPEWCSFVHVITNHHEMECCNRLMEQVTRLRRWESEQDVSCCLADAILDAARAQSEQETPSERFMAFCEAVGEWMNVAQDQYANNEELAEIIQNIHILLNITAVEPQLTYEP</sequence>
<dbReference type="RefSeq" id="WP_028387078.1">
    <property type="nucleotide sequence ID" value="NZ_CAAAHN010000001.1"/>
</dbReference>
<dbReference type="PATRIC" id="fig|45065.4.peg.273"/>
<evidence type="ECO:0000313" key="4">
    <source>
        <dbReference type="Proteomes" id="UP000054785"/>
    </source>
</evidence>
<keyword evidence="3" id="KW-0808">Transferase</keyword>
<dbReference type="AlphaFoldDB" id="A0A0W0U8B4"/>
<protein>
    <submittedName>
        <fullName evidence="3">Protein kinase domain protein</fullName>
    </submittedName>
</protein>
<evidence type="ECO:0000313" key="3">
    <source>
        <dbReference type="EMBL" id="KTD04227.1"/>
    </source>
</evidence>
<comment type="caution">
    <text evidence="3">The sequence shown here is derived from an EMBL/GenBank/DDBJ whole genome shotgun (WGS) entry which is preliminary data.</text>
</comment>
<dbReference type="InterPro" id="IPR011009">
    <property type="entry name" value="Kinase-like_dom_sf"/>
</dbReference>
<dbReference type="PROSITE" id="PS50011">
    <property type="entry name" value="PROTEIN_KINASE_DOM"/>
    <property type="match status" value="1"/>
</dbReference>
<feature type="domain" description="Protein kinase" evidence="2">
    <location>
        <begin position="57"/>
        <end position="348"/>
    </location>
</feature>
<accession>A0A0W0U8B4</accession>
<dbReference type="SUPFAM" id="SSF56112">
    <property type="entry name" value="Protein kinase-like (PK-like)"/>
    <property type="match status" value="1"/>
</dbReference>